<evidence type="ECO:0000256" key="6">
    <source>
        <dbReference type="SAM" id="MobiDB-lite"/>
    </source>
</evidence>
<evidence type="ECO:0000256" key="2">
    <source>
        <dbReference type="ARBA" id="ARBA00022448"/>
    </source>
</evidence>
<comment type="similarity">
    <text evidence="5">Belongs to the bacterial solute-binding protein 9 family.</text>
</comment>
<sequence>MKGLILTSLLGLGSAQAASLQVSVSNSILSDLVRNVGGERMSINEIVPTGVDPHTFQPSASVIRRLVGSRVLFINGAGLEPWLPQVRASAPSVPARTLTSGLKLREGDEEEGEDHVREEHSDFDPHAWWDLGLAAGYVRNIQATLSTLDPAGKADYVSNTTTYLKKLSEADVYAKRQFATLPASKHQIVTNHDALNYFAARYGLKLVGAVIPGLSTEREPSARELATLITTVKQSGAKVIFTENTVDTRLAQALAKETGARIAPPLYTDALGPRGSSGETFLKAFRFNLDQMIKELK</sequence>
<evidence type="ECO:0000313" key="8">
    <source>
        <dbReference type="EMBL" id="MBB5363883.1"/>
    </source>
</evidence>
<dbReference type="GO" id="GO:0046872">
    <property type="term" value="F:metal ion binding"/>
    <property type="evidence" value="ECO:0007669"/>
    <property type="project" value="UniProtKB-KW"/>
</dbReference>
<dbReference type="Pfam" id="PF01297">
    <property type="entry name" value="ZnuA"/>
    <property type="match status" value="1"/>
</dbReference>
<dbReference type="GO" id="GO:0007155">
    <property type="term" value="P:cell adhesion"/>
    <property type="evidence" value="ECO:0007669"/>
    <property type="project" value="InterPro"/>
</dbReference>
<dbReference type="GO" id="GO:0030313">
    <property type="term" value="C:cell envelope"/>
    <property type="evidence" value="ECO:0007669"/>
    <property type="project" value="UniProtKB-SubCell"/>
</dbReference>
<dbReference type="GO" id="GO:0030001">
    <property type="term" value="P:metal ion transport"/>
    <property type="evidence" value="ECO:0007669"/>
    <property type="project" value="InterPro"/>
</dbReference>
<dbReference type="InterPro" id="IPR050492">
    <property type="entry name" value="Bact_metal-bind_prot9"/>
</dbReference>
<proteinExistence type="inferred from homology"/>
<dbReference type="InterPro" id="IPR006129">
    <property type="entry name" value="AdhesinB"/>
</dbReference>
<dbReference type="Proteomes" id="UP000552709">
    <property type="component" value="Unassembled WGS sequence"/>
</dbReference>
<dbReference type="AlphaFoldDB" id="A0A7W8NGK3"/>
<gene>
    <name evidence="8" type="ORF">HNQ08_002990</name>
</gene>
<evidence type="ECO:0000313" key="9">
    <source>
        <dbReference type="Proteomes" id="UP000552709"/>
    </source>
</evidence>
<name>A0A7W8NGK3_9DEIO</name>
<dbReference type="EMBL" id="JACHFL010000007">
    <property type="protein sequence ID" value="MBB5363883.1"/>
    <property type="molecule type" value="Genomic_DNA"/>
</dbReference>
<dbReference type="InterPro" id="IPR006127">
    <property type="entry name" value="ZnuA-like"/>
</dbReference>
<evidence type="ECO:0000256" key="1">
    <source>
        <dbReference type="ARBA" id="ARBA00004196"/>
    </source>
</evidence>
<keyword evidence="2 5" id="KW-0813">Transport</keyword>
<feature type="region of interest" description="Disordered" evidence="6">
    <location>
        <begin position="98"/>
        <end position="119"/>
    </location>
</feature>
<evidence type="ECO:0000256" key="3">
    <source>
        <dbReference type="ARBA" id="ARBA00022723"/>
    </source>
</evidence>
<accession>A0A7W8NGK3</accession>
<feature type="chain" id="PRO_5030718796" evidence="7">
    <location>
        <begin position="18"/>
        <end position="297"/>
    </location>
</feature>
<evidence type="ECO:0000256" key="4">
    <source>
        <dbReference type="ARBA" id="ARBA00022729"/>
    </source>
</evidence>
<dbReference type="RefSeq" id="WP_184133535.1">
    <property type="nucleotide sequence ID" value="NZ_JACHFL010000007.1"/>
</dbReference>
<dbReference type="SUPFAM" id="SSF53807">
    <property type="entry name" value="Helical backbone' metal receptor"/>
    <property type="match status" value="1"/>
</dbReference>
<dbReference type="PANTHER" id="PTHR42953:SF1">
    <property type="entry name" value="METAL-BINDING PROTEIN HI_0362-RELATED"/>
    <property type="match status" value="1"/>
</dbReference>
<protein>
    <submittedName>
        <fullName evidence="8">Zinc/manganese transport system substrate-binding protein/manganese/iron transport system substrate-binding protein</fullName>
    </submittedName>
</protein>
<reference evidence="8 9" key="1">
    <citation type="submission" date="2020-08" db="EMBL/GenBank/DDBJ databases">
        <title>Genomic Encyclopedia of Type Strains, Phase IV (KMG-IV): sequencing the most valuable type-strain genomes for metagenomic binning, comparative biology and taxonomic classification.</title>
        <authorList>
            <person name="Goeker M."/>
        </authorList>
    </citation>
    <scope>NUCLEOTIDE SEQUENCE [LARGE SCALE GENOMIC DNA]</scope>
    <source>
        <strain evidence="8 9">DSM 27939</strain>
    </source>
</reference>
<keyword evidence="9" id="KW-1185">Reference proteome</keyword>
<dbReference type="Gene3D" id="3.40.50.1980">
    <property type="entry name" value="Nitrogenase molybdenum iron protein domain"/>
    <property type="match status" value="2"/>
</dbReference>
<evidence type="ECO:0000256" key="7">
    <source>
        <dbReference type="SAM" id="SignalP"/>
    </source>
</evidence>
<dbReference type="PRINTS" id="PR00691">
    <property type="entry name" value="ADHESINB"/>
</dbReference>
<organism evidence="8 9">
    <name type="scientific">Deinococcus humi</name>
    <dbReference type="NCBI Taxonomy" id="662880"/>
    <lineage>
        <taxon>Bacteria</taxon>
        <taxon>Thermotogati</taxon>
        <taxon>Deinococcota</taxon>
        <taxon>Deinococci</taxon>
        <taxon>Deinococcales</taxon>
        <taxon>Deinococcaceae</taxon>
        <taxon>Deinococcus</taxon>
    </lineage>
</organism>
<evidence type="ECO:0000256" key="5">
    <source>
        <dbReference type="RuleBase" id="RU003512"/>
    </source>
</evidence>
<comment type="caution">
    <text evidence="8">The sequence shown here is derived from an EMBL/GenBank/DDBJ whole genome shotgun (WGS) entry which is preliminary data.</text>
</comment>
<dbReference type="PRINTS" id="PR00690">
    <property type="entry name" value="ADHESNFAMILY"/>
</dbReference>
<comment type="subcellular location">
    <subcellularLocation>
        <location evidence="1">Cell envelope</location>
    </subcellularLocation>
</comment>
<dbReference type="PANTHER" id="PTHR42953">
    <property type="entry name" value="HIGH-AFFINITY ZINC UPTAKE SYSTEM PROTEIN ZNUA-RELATED"/>
    <property type="match status" value="1"/>
</dbReference>
<feature type="signal peptide" evidence="7">
    <location>
        <begin position="1"/>
        <end position="17"/>
    </location>
</feature>
<dbReference type="InterPro" id="IPR006128">
    <property type="entry name" value="Lipoprotein_PsaA-like"/>
</dbReference>
<keyword evidence="3" id="KW-0479">Metal-binding</keyword>
<keyword evidence="4 7" id="KW-0732">Signal</keyword>